<dbReference type="InterPro" id="IPR049557">
    <property type="entry name" value="Transketolase_CS"/>
</dbReference>
<reference evidence="11" key="1">
    <citation type="submission" date="2018-05" db="EMBL/GenBank/DDBJ databases">
        <authorList>
            <person name="Lanie J.A."/>
            <person name="Ng W.-L."/>
            <person name="Kazmierczak K.M."/>
            <person name="Andrzejewski T.M."/>
            <person name="Davidsen T.M."/>
            <person name="Wayne K.J."/>
            <person name="Tettelin H."/>
            <person name="Glass J.I."/>
            <person name="Rusch D."/>
            <person name="Podicherti R."/>
            <person name="Tsui H.-C.T."/>
            <person name="Winkler M.E."/>
        </authorList>
    </citation>
    <scope>NUCLEOTIDE SEQUENCE</scope>
</reference>
<accession>A0A382EXC7</accession>
<dbReference type="GO" id="GO:0046872">
    <property type="term" value="F:metal ion binding"/>
    <property type="evidence" value="ECO:0007669"/>
    <property type="project" value="UniProtKB-KW"/>
</dbReference>
<dbReference type="FunFam" id="3.40.50.970:FF:000004">
    <property type="entry name" value="Transketolase"/>
    <property type="match status" value="1"/>
</dbReference>
<dbReference type="GO" id="GO:0004802">
    <property type="term" value="F:transketolase activity"/>
    <property type="evidence" value="ECO:0007669"/>
    <property type="project" value="TreeGrafter"/>
</dbReference>
<name>A0A382EXC7_9ZZZZ</name>
<keyword evidence="4" id="KW-0808">Transferase</keyword>
<gene>
    <name evidence="11" type="ORF">METZ01_LOCUS208182</name>
</gene>
<protein>
    <recommendedName>
        <fullName evidence="10">Transketolase N-terminal domain-containing protein</fullName>
    </recommendedName>
</protein>
<comment type="cofactor">
    <cofactor evidence="1">
        <name>Mg(2+)</name>
        <dbReference type="ChEBI" id="CHEBI:18420"/>
    </cofactor>
</comment>
<feature type="domain" description="Transketolase N-terminal" evidence="10">
    <location>
        <begin position="4"/>
        <end position="335"/>
    </location>
</feature>
<organism evidence="11">
    <name type="scientific">marine metagenome</name>
    <dbReference type="NCBI Taxonomy" id="408172"/>
    <lineage>
        <taxon>unclassified sequences</taxon>
        <taxon>metagenomes</taxon>
        <taxon>ecological metagenomes</taxon>
    </lineage>
</organism>
<dbReference type="SUPFAM" id="SSF52518">
    <property type="entry name" value="Thiamin diphosphate-binding fold (THDP-binding)"/>
    <property type="match status" value="2"/>
</dbReference>
<evidence type="ECO:0000256" key="4">
    <source>
        <dbReference type="ARBA" id="ARBA00022679"/>
    </source>
</evidence>
<evidence type="ECO:0000256" key="5">
    <source>
        <dbReference type="ARBA" id="ARBA00022723"/>
    </source>
</evidence>
<dbReference type="PROSITE" id="PS00801">
    <property type="entry name" value="TRANSKETOLASE_1"/>
    <property type="match status" value="1"/>
</dbReference>
<sequence length="415" mass="45588">MELRQSCVNTIRFLAADAVEKAKSGHPGAPMGMADMAFVLWNQFLRYDPDDPQWPNRDRFVLSAGHASMLLYSLLHLAGYKLTMEDIQNFRQWKSLTPGHPEYGLTPGVECTTGPLGSGFSNAAGMALGAKMMAARFNSSKDTLIDSRIFVLCSDGDMQEGIASETASWAGHLGLGNLIALYDSNDITIAGDAGLAMSEDVGRRFEAYGWHVQHCDGHNHDKIAVCLEEALRVPMKPSLIVAKTIIGKGAPTKEGTAGSHGAPLGADEIRSAKQALGWEEKPDFYVPDEVREVFEERKKNMKLQHQEWEKRLTNWKKSNPELAELWDSHWDKKLPDNLLNQLIETIDGEEDATRNLSGKVIQKMAELIPSLVGGSADLEPSNKTLIKSAESIRPASSDSNSIPDPSFSGRNIHFG</sequence>
<keyword evidence="8" id="KW-0175">Coiled coil</keyword>
<evidence type="ECO:0000313" key="11">
    <source>
        <dbReference type="EMBL" id="SVB55328.1"/>
    </source>
</evidence>
<feature type="region of interest" description="Disordered" evidence="9">
    <location>
        <begin position="390"/>
        <end position="415"/>
    </location>
</feature>
<comment type="cofactor">
    <cofactor evidence="2">
        <name>thiamine diphosphate</name>
        <dbReference type="ChEBI" id="CHEBI:58937"/>
    </cofactor>
</comment>
<dbReference type="Gene3D" id="3.40.50.970">
    <property type="match status" value="2"/>
</dbReference>
<proteinExistence type="inferred from homology"/>
<evidence type="ECO:0000256" key="8">
    <source>
        <dbReference type="SAM" id="Coils"/>
    </source>
</evidence>
<dbReference type="CDD" id="cd02012">
    <property type="entry name" value="TPP_TK"/>
    <property type="match status" value="1"/>
</dbReference>
<dbReference type="AlphaFoldDB" id="A0A382EXC7"/>
<comment type="similarity">
    <text evidence="3">Belongs to the transketolase family.</text>
</comment>
<evidence type="ECO:0000259" key="10">
    <source>
        <dbReference type="Pfam" id="PF00456"/>
    </source>
</evidence>
<dbReference type="EMBL" id="UINC01046829">
    <property type="protein sequence ID" value="SVB55328.1"/>
    <property type="molecule type" value="Genomic_DNA"/>
</dbReference>
<evidence type="ECO:0000256" key="1">
    <source>
        <dbReference type="ARBA" id="ARBA00001946"/>
    </source>
</evidence>
<feature type="coiled-coil region" evidence="8">
    <location>
        <begin position="291"/>
        <end position="318"/>
    </location>
</feature>
<dbReference type="PANTHER" id="PTHR43522:SF2">
    <property type="entry name" value="TRANSKETOLASE 1-RELATED"/>
    <property type="match status" value="1"/>
</dbReference>
<keyword evidence="5" id="KW-0479">Metal-binding</keyword>
<dbReference type="Pfam" id="PF00456">
    <property type="entry name" value="Transketolase_N"/>
    <property type="match status" value="1"/>
</dbReference>
<evidence type="ECO:0000256" key="9">
    <source>
        <dbReference type="SAM" id="MobiDB-lite"/>
    </source>
</evidence>
<dbReference type="GO" id="GO:0006098">
    <property type="term" value="P:pentose-phosphate shunt"/>
    <property type="evidence" value="ECO:0007669"/>
    <property type="project" value="TreeGrafter"/>
</dbReference>
<dbReference type="InterPro" id="IPR005474">
    <property type="entry name" value="Transketolase_N"/>
</dbReference>
<feature type="compositionally biased region" description="Polar residues" evidence="9">
    <location>
        <begin position="394"/>
        <end position="403"/>
    </location>
</feature>
<dbReference type="GO" id="GO:0005829">
    <property type="term" value="C:cytosol"/>
    <property type="evidence" value="ECO:0007669"/>
    <property type="project" value="TreeGrafter"/>
</dbReference>
<keyword evidence="7" id="KW-0786">Thiamine pyrophosphate</keyword>
<evidence type="ECO:0000256" key="7">
    <source>
        <dbReference type="ARBA" id="ARBA00023052"/>
    </source>
</evidence>
<dbReference type="InterPro" id="IPR033247">
    <property type="entry name" value="Transketolase_fam"/>
</dbReference>
<evidence type="ECO:0000256" key="3">
    <source>
        <dbReference type="ARBA" id="ARBA00007131"/>
    </source>
</evidence>
<evidence type="ECO:0000256" key="2">
    <source>
        <dbReference type="ARBA" id="ARBA00001964"/>
    </source>
</evidence>
<dbReference type="PANTHER" id="PTHR43522">
    <property type="entry name" value="TRANSKETOLASE"/>
    <property type="match status" value="1"/>
</dbReference>
<keyword evidence="6" id="KW-0460">Magnesium</keyword>
<dbReference type="InterPro" id="IPR029061">
    <property type="entry name" value="THDP-binding"/>
</dbReference>
<feature type="non-terminal residue" evidence="11">
    <location>
        <position position="415"/>
    </location>
</feature>
<evidence type="ECO:0000256" key="6">
    <source>
        <dbReference type="ARBA" id="ARBA00022842"/>
    </source>
</evidence>